<keyword evidence="3" id="KW-1185">Reference proteome</keyword>
<protein>
    <submittedName>
        <fullName evidence="2">Uncharacterized protein</fullName>
    </submittedName>
</protein>
<dbReference type="GO" id="GO:0005509">
    <property type="term" value="F:calcium ion binding"/>
    <property type="evidence" value="ECO:0007669"/>
    <property type="project" value="InterPro"/>
</dbReference>
<dbReference type="OrthoDB" id="14563at2759"/>
<evidence type="ECO:0000313" key="3">
    <source>
        <dbReference type="Proteomes" id="UP001055712"/>
    </source>
</evidence>
<sequence length="485" mass="51386">MCCAAGQKCCGKKCCPSGRLCCNNACCLKGQVCSLGRCANPPVPVPPVCNKATDTDCDGIPNNRDNCPTISNHDQVDTDKDGVGDACGCSEPVSKTTQVSAVLGARWAGTVVVGSQGADLQNLRLNDRWLAATVGVRYVQIATSKLGDGKPVKVRLTAKAQHRSVDPGPHCRLVKLTRKTVEEGLRITAEFDVDNLGPGSASCVRVTSQFLLTSSRGPLATGTTSNPLLLRRNNALHALLSAAAATVVAPGKELILCPPGTTCNANVSQAVVSLGTFSRLEYPVTAGRGTLSGRAFTGGSTPLFDNIHMTSGGRFRAPQNPVDVLSPPAGCPECIHLHWRWGEAANLAPWKVPSALSTPAGRRQIDSCLSGVPSKRSQTLMARALADPTSPKVKGIFRQVIGFWLEQTAECLIKKLVRQDFSTTRPLAGDASSMEFRFAEAKERDPFDGNGGPRSLEVLWLSASSSKPDGTLLVHRFFANGDVKD</sequence>
<reference evidence="2" key="1">
    <citation type="journal article" date="2019" name="Plant J.">
        <title>Chlorella vulgaris genome assembly and annotation reveals the molecular basis for metabolic acclimation to high light conditions.</title>
        <authorList>
            <person name="Cecchin M."/>
            <person name="Marcolungo L."/>
            <person name="Rossato M."/>
            <person name="Girolomoni L."/>
            <person name="Cosentino E."/>
            <person name="Cuine S."/>
            <person name="Li-Beisson Y."/>
            <person name="Delledonne M."/>
            <person name="Ballottari M."/>
        </authorList>
    </citation>
    <scope>NUCLEOTIDE SEQUENCE</scope>
    <source>
        <strain evidence="2">211/11P</strain>
    </source>
</reference>
<dbReference type="InterPro" id="IPR003367">
    <property type="entry name" value="Thrombospondin_3-like_rpt"/>
</dbReference>
<dbReference type="GO" id="GO:0007155">
    <property type="term" value="P:cell adhesion"/>
    <property type="evidence" value="ECO:0007669"/>
    <property type="project" value="InterPro"/>
</dbReference>
<evidence type="ECO:0000313" key="2">
    <source>
        <dbReference type="EMBL" id="KAI3439120.1"/>
    </source>
</evidence>
<dbReference type="AlphaFoldDB" id="A0A9D4Z2S7"/>
<keyword evidence="1" id="KW-0732">Signal</keyword>
<dbReference type="Pfam" id="PF02412">
    <property type="entry name" value="TSP_3"/>
    <property type="match status" value="1"/>
</dbReference>
<dbReference type="SUPFAM" id="SSF103647">
    <property type="entry name" value="TSP type-3 repeat"/>
    <property type="match status" value="1"/>
</dbReference>
<proteinExistence type="predicted"/>
<comment type="caution">
    <text evidence="2">The sequence shown here is derived from an EMBL/GenBank/DDBJ whole genome shotgun (WGS) entry which is preliminary data.</text>
</comment>
<dbReference type="Gene3D" id="4.10.1080.10">
    <property type="entry name" value="TSP type-3 repeat"/>
    <property type="match status" value="1"/>
</dbReference>
<dbReference type="EMBL" id="SIDB01000001">
    <property type="protein sequence ID" value="KAI3439120.1"/>
    <property type="molecule type" value="Genomic_DNA"/>
</dbReference>
<name>A0A9D4Z2S7_CHLVU</name>
<organism evidence="2 3">
    <name type="scientific">Chlorella vulgaris</name>
    <name type="common">Green alga</name>
    <dbReference type="NCBI Taxonomy" id="3077"/>
    <lineage>
        <taxon>Eukaryota</taxon>
        <taxon>Viridiplantae</taxon>
        <taxon>Chlorophyta</taxon>
        <taxon>core chlorophytes</taxon>
        <taxon>Trebouxiophyceae</taxon>
        <taxon>Chlorellales</taxon>
        <taxon>Chlorellaceae</taxon>
        <taxon>Chlorella clade</taxon>
        <taxon>Chlorella</taxon>
    </lineage>
</organism>
<accession>A0A9D4Z2S7</accession>
<gene>
    <name evidence="2" type="ORF">D9Q98_001528</name>
</gene>
<evidence type="ECO:0000256" key="1">
    <source>
        <dbReference type="ARBA" id="ARBA00022729"/>
    </source>
</evidence>
<dbReference type="Proteomes" id="UP001055712">
    <property type="component" value="Unassembled WGS sequence"/>
</dbReference>
<reference evidence="2" key="2">
    <citation type="submission" date="2020-11" db="EMBL/GenBank/DDBJ databases">
        <authorList>
            <person name="Cecchin M."/>
            <person name="Marcolungo L."/>
            <person name="Rossato M."/>
            <person name="Girolomoni L."/>
            <person name="Cosentino E."/>
            <person name="Cuine S."/>
            <person name="Li-Beisson Y."/>
            <person name="Delledonne M."/>
            <person name="Ballottari M."/>
        </authorList>
    </citation>
    <scope>NUCLEOTIDE SEQUENCE</scope>
    <source>
        <strain evidence="2">211/11P</strain>
        <tissue evidence="2">Whole cell</tissue>
    </source>
</reference>
<dbReference type="InterPro" id="IPR028974">
    <property type="entry name" value="TSP_type-3_rpt"/>
</dbReference>